<dbReference type="AlphaFoldDB" id="A0A380GC23"/>
<dbReference type="EMBL" id="UHDP01000003">
    <property type="protein sequence ID" value="SUM47511.1"/>
    <property type="molecule type" value="Genomic_DNA"/>
</dbReference>
<keyword evidence="2" id="KW-1185">Reference proteome</keyword>
<evidence type="ECO:0000313" key="1">
    <source>
        <dbReference type="EMBL" id="SUM47511.1"/>
    </source>
</evidence>
<evidence type="ECO:0000313" key="2">
    <source>
        <dbReference type="Proteomes" id="UP000255549"/>
    </source>
</evidence>
<dbReference type="Proteomes" id="UP000255549">
    <property type="component" value="Unassembled WGS sequence"/>
</dbReference>
<organism evidence="1 2">
    <name type="scientific">Staphylococcus intermedius NCTC 11048</name>
    <dbReference type="NCBI Taxonomy" id="1141106"/>
    <lineage>
        <taxon>Bacteria</taxon>
        <taxon>Bacillati</taxon>
        <taxon>Bacillota</taxon>
        <taxon>Bacilli</taxon>
        <taxon>Bacillales</taxon>
        <taxon>Staphylococcaceae</taxon>
        <taxon>Staphylococcus</taxon>
        <taxon>Staphylococcus intermedius group</taxon>
    </lineage>
</organism>
<sequence length="51" mass="5503">MFKCQPIMMTPNKTCHDRGLGEFSGSADASGVLATFEEVFKMNQSVFGVGT</sequence>
<reference evidence="1 2" key="1">
    <citation type="submission" date="2018-06" db="EMBL/GenBank/DDBJ databases">
        <authorList>
            <consortium name="Pathogen Informatics"/>
            <person name="Doyle S."/>
        </authorList>
    </citation>
    <scope>NUCLEOTIDE SEQUENCE [LARGE SCALE GENOMIC DNA]</scope>
    <source>
        <strain evidence="2">NCTC 11048</strain>
    </source>
</reference>
<protein>
    <submittedName>
        <fullName evidence="1">Uncharacterized protein</fullName>
    </submittedName>
</protein>
<accession>A0A380GC23</accession>
<gene>
    <name evidence="1" type="ORF">NCTC11048_02594</name>
</gene>
<proteinExistence type="predicted"/>
<name>A0A380GC23_STAIN</name>